<dbReference type="Proteomes" id="UP001443914">
    <property type="component" value="Unassembled WGS sequence"/>
</dbReference>
<name>A0AAW1HR00_SAPOF</name>
<dbReference type="SUPFAM" id="SSF47095">
    <property type="entry name" value="HMG-box"/>
    <property type="match status" value="1"/>
</dbReference>
<reference evidence="1" key="1">
    <citation type="submission" date="2024-03" db="EMBL/GenBank/DDBJ databases">
        <title>WGS assembly of Saponaria officinalis var. Norfolk2.</title>
        <authorList>
            <person name="Jenkins J."/>
            <person name="Shu S."/>
            <person name="Grimwood J."/>
            <person name="Barry K."/>
            <person name="Goodstein D."/>
            <person name="Schmutz J."/>
            <person name="Leebens-Mack J."/>
            <person name="Osbourn A."/>
        </authorList>
    </citation>
    <scope>NUCLEOTIDE SEQUENCE [LARGE SCALE GENOMIC DNA]</scope>
    <source>
        <strain evidence="1">JIC</strain>
    </source>
</reference>
<evidence type="ECO:0008006" key="3">
    <source>
        <dbReference type="Google" id="ProtNLM"/>
    </source>
</evidence>
<protein>
    <recommendedName>
        <fullName evidence="3">Cysteine proteinase inhibitor</fullName>
    </recommendedName>
</protein>
<accession>A0AAW1HR00</accession>
<evidence type="ECO:0000313" key="1">
    <source>
        <dbReference type="EMBL" id="KAK9678254.1"/>
    </source>
</evidence>
<dbReference type="InterPro" id="IPR036910">
    <property type="entry name" value="HMG_box_dom_sf"/>
</dbReference>
<dbReference type="Gene3D" id="3.10.450.10">
    <property type="match status" value="1"/>
</dbReference>
<organism evidence="1 2">
    <name type="scientific">Saponaria officinalis</name>
    <name type="common">Common soapwort</name>
    <name type="synonym">Lychnis saponaria</name>
    <dbReference type="NCBI Taxonomy" id="3572"/>
    <lineage>
        <taxon>Eukaryota</taxon>
        <taxon>Viridiplantae</taxon>
        <taxon>Streptophyta</taxon>
        <taxon>Embryophyta</taxon>
        <taxon>Tracheophyta</taxon>
        <taxon>Spermatophyta</taxon>
        <taxon>Magnoliopsida</taxon>
        <taxon>eudicotyledons</taxon>
        <taxon>Gunneridae</taxon>
        <taxon>Pentapetalae</taxon>
        <taxon>Caryophyllales</taxon>
        <taxon>Caryophyllaceae</taxon>
        <taxon>Caryophylleae</taxon>
        <taxon>Saponaria</taxon>
    </lineage>
</organism>
<comment type="caution">
    <text evidence="1">The sequence shown here is derived from an EMBL/GenBank/DDBJ whole genome shotgun (WGS) entry which is preliminary data.</text>
</comment>
<proteinExistence type="predicted"/>
<keyword evidence="2" id="KW-1185">Reference proteome</keyword>
<gene>
    <name evidence="1" type="ORF">RND81_11G199200</name>
</gene>
<dbReference type="InterPro" id="IPR046350">
    <property type="entry name" value="Cystatin_sf"/>
</dbReference>
<dbReference type="AlphaFoldDB" id="A0AAW1HR00"/>
<dbReference type="EMBL" id="JBDFQZ010000011">
    <property type="protein sequence ID" value="KAK9678254.1"/>
    <property type="molecule type" value="Genomic_DNA"/>
</dbReference>
<sequence length="209" mass="23998">MQKSEESQGFDVDDCPGYMPGRIVPISKETREWSVATKLAQYASIDFEVKMKHPPMKTVTVTKANYQPVGGLMYYISFLGVDSNFTQAAYQAKVWLKPGSKLETMFINKMDGSEIEVPGRKKRISNPNSRRAVSGFFAYLRSVREMNPTLRFKQARRKCSQCWKMHLTDKEKNHFIGVAASLQRVRYGSSIYGRRYSKRVPLMGLRETD</sequence>
<evidence type="ECO:0000313" key="2">
    <source>
        <dbReference type="Proteomes" id="UP001443914"/>
    </source>
</evidence>
<dbReference type="SUPFAM" id="SSF54403">
    <property type="entry name" value="Cystatin/monellin"/>
    <property type="match status" value="1"/>
</dbReference>
<dbReference type="Gene3D" id="1.10.30.10">
    <property type="entry name" value="High mobility group box domain"/>
    <property type="match status" value="1"/>
</dbReference>